<keyword evidence="3" id="KW-1185">Reference proteome</keyword>
<proteinExistence type="predicted"/>
<protein>
    <submittedName>
        <fullName evidence="2">GNAT family N-acetyltransferase</fullName>
    </submittedName>
</protein>
<dbReference type="InterPro" id="IPR000182">
    <property type="entry name" value="GNAT_dom"/>
</dbReference>
<dbReference type="GO" id="GO:0016747">
    <property type="term" value="F:acyltransferase activity, transferring groups other than amino-acyl groups"/>
    <property type="evidence" value="ECO:0007669"/>
    <property type="project" value="InterPro"/>
</dbReference>
<dbReference type="Pfam" id="PF13302">
    <property type="entry name" value="Acetyltransf_3"/>
    <property type="match status" value="1"/>
</dbReference>
<sequence>MMETERLLFRPYTDDDLDFLEMLLTNPNVMRYIGNGQTRDEEGLQKFRERIYLMYFRKPDFGLKVLVEKASNKRIGHAGLVPQMIDGKEEIEIGYWIAEEYWGRGFATEAARALKNLGKNQLQLGKLIALIQKGNSASQRVAEKIGMQVEKEIQLEGKDVYVYYC</sequence>
<organism evidence="2 3">
    <name type="scientific">Peribacillus faecalis</name>
    <dbReference type="NCBI Taxonomy" id="2772559"/>
    <lineage>
        <taxon>Bacteria</taxon>
        <taxon>Bacillati</taxon>
        <taxon>Bacillota</taxon>
        <taxon>Bacilli</taxon>
        <taxon>Bacillales</taxon>
        <taxon>Bacillaceae</taxon>
        <taxon>Peribacillus</taxon>
    </lineage>
</organism>
<dbReference type="EMBL" id="JACXSI010000032">
    <property type="protein sequence ID" value="MBD3109279.1"/>
    <property type="molecule type" value="Genomic_DNA"/>
</dbReference>
<dbReference type="AlphaFoldDB" id="A0A927CY54"/>
<dbReference type="PROSITE" id="PS51186">
    <property type="entry name" value="GNAT"/>
    <property type="match status" value="1"/>
</dbReference>
<accession>A0A927CY54</accession>
<dbReference type="PANTHER" id="PTHR43792:SF1">
    <property type="entry name" value="N-ACETYLTRANSFERASE DOMAIN-CONTAINING PROTEIN"/>
    <property type="match status" value="1"/>
</dbReference>
<feature type="domain" description="N-acetyltransferase" evidence="1">
    <location>
        <begin position="7"/>
        <end position="165"/>
    </location>
</feature>
<dbReference type="Proteomes" id="UP000602076">
    <property type="component" value="Unassembled WGS sequence"/>
</dbReference>
<evidence type="ECO:0000259" key="1">
    <source>
        <dbReference type="PROSITE" id="PS51186"/>
    </source>
</evidence>
<dbReference type="InterPro" id="IPR016181">
    <property type="entry name" value="Acyl_CoA_acyltransferase"/>
</dbReference>
<reference evidence="2" key="1">
    <citation type="submission" date="2020-09" db="EMBL/GenBank/DDBJ databases">
        <title>Bacillus faecalis sp. nov., a moderately halophilic bacterium isolated from cow faeces.</title>
        <authorList>
            <person name="Jiang L."/>
            <person name="Lee J."/>
        </authorList>
    </citation>
    <scope>NUCLEOTIDE SEQUENCE</scope>
    <source>
        <strain evidence="2">AGMB 02131</strain>
    </source>
</reference>
<evidence type="ECO:0000313" key="2">
    <source>
        <dbReference type="EMBL" id="MBD3109279.1"/>
    </source>
</evidence>
<dbReference type="SUPFAM" id="SSF55729">
    <property type="entry name" value="Acyl-CoA N-acyltransferases (Nat)"/>
    <property type="match status" value="1"/>
</dbReference>
<dbReference type="PANTHER" id="PTHR43792">
    <property type="entry name" value="GNAT FAMILY, PUTATIVE (AFU_ORTHOLOGUE AFUA_3G00765)-RELATED-RELATED"/>
    <property type="match status" value="1"/>
</dbReference>
<evidence type="ECO:0000313" key="3">
    <source>
        <dbReference type="Proteomes" id="UP000602076"/>
    </source>
</evidence>
<dbReference type="Gene3D" id="3.40.630.30">
    <property type="match status" value="1"/>
</dbReference>
<gene>
    <name evidence="2" type="ORF">IEO70_13080</name>
</gene>
<dbReference type="InterPro" id="IPR051531">
    <property type="entry name" value="N-acetyltransferase"/>
</dbReference>
<dbReference type="RefSeq" id="WP_190998819.1">
    <property type="nucleotide sequence ID" value="NZ_JACXSI010000032.1"/>
</dbReference>
<comment type="caution">
    <text evidence="2">The sequence shown here is derived from an EMBL/GenBank/DDBJ whole genome shotgun (WGS) entry which is preliminary data.</text>
</comment>
<name>A0A927CY54_9BACI</name>